<reference evidence="1" key="2">
    <citation type="journal article" date="2015" name="Data Brief">
        <title>Shoot transcriptome of the giant reed, Arundo donax.</title>
        <authorList>
            <person name="Barrero R.A."/>
            <person name="Guerrero F.D."/>
            <person name="Moolhuijzen P."/>
            <person name="Goolsby J.A."/>
            <person name="Tidwell J."/>
            <person name="Bellgard S.E."/>
            <person name="Bellgard M.I."/>
        </authorList>
    </citation>
    <scope>NUCLEOTIDE SEQUENCE</scope>
    <source>
        <tissue evidence="1">Shoot tissue taken approximately 20 cm above the soil surface</tissue>
    </source>
</reference>
<name>A0A0A8Z3R8_ARUDO</name>
<protein>
    <submittedName>
        <fullName evidence="1">Uncharacterized protein</fullName>
    </submittedName>
</protein>
<sequence length="46" mass="5175">MSMGRRPTESETGPEKVVMTVAPMREVATTRPSMAGWLSSWNSRFM</sequence>
<organism evidence="1">
    <name type="scientific">Arundo donax</name>
    <name type="common">Giant reed</name>
    <name type="synonym">Donax arundinaceus</name>
    <dbReference type="NCBI Taxonomy" id="35708"/>
    <lineage>
        <taxon>Eukaryota</taxon>
        <taxon>Viridiplantae</taxon>
        <taxon>Streptophyta</taxon>
        <taxon>Embryophyta</taxon>
        <taxon>Tracheophyta</taxon>
        <taxon>Spermatophyta</taxon>
        <taxon>Magnoliopsida</taxon>
        <taxon>Liliopsida</taxon>
        <taxon>Poales</taxon>
        <taxon>Poaceae</taxon>
        <taxon>PACMAD clade</taxon>
        <taxon>Arundinoideae</taxon>
        <taxon>Arundineae</taxon>
        <taxon>Arundo</taxon>
    </lineage>
</organism>
<dbReference type="EMBL" id="GBRH01265557">
    <property type="protein sequence ID" value="JAD32338.1"/>
    <property type="molecule type" value="Transcribed_RNA"/>
</dbReference>
<proteinExistence type="predicted"/>
<accession>A0A0A8Z3R8</accession>
<evidence type="ECO:0000313" key="1">
    <source>
        <dbReference type="EMBL" id="JAD32338.1"/>
    </source>
</evidence>
<dbReference type="AlphaFoldDB" id="A0A0A8Z3R8"/>
<reference evidence="1" key="1">
    <citation type="submission" date="2014-09" db="EMBL/GenBank/DDBJ databases">
        <authorList>
            <person name="Magalhaes I.L.F."/>
            <person name="Oliveira U."/>
            <person name="Santos F.R."/>
            <person name="Vidigal T.H.D.A."/>
            <person name="Brescovit A.D."/>
            <person name="Santos A.J."/>
        </authorList>
    </citation>
    <scope>NUCLEOTIDE SEQUENCE</scope>
    <source>
        <tissue evidence="1">Shoot tissue taken approximately 20 cm above the soil surface</tissue>
    </source>
</reference>